<protein>
    <submittedName>
        <fullName evidence="1">Uncharacterized protein</fullName>
    </submittedName>
</protein>
<reference evidence="1 2" key="2">
    <citation type="submission" date="2015-01" db="EMBL/GenBank/DDBJ databases">
        <authorList>
            <consortium name="NBRP consortium"/>
            <person name="Sawabe T."/>
            <person name="Meirelles P."/>
            <person name="Feng G."/>
            <person name="Sayaka M."/>
            <person name="Hattori M."/>
            <person name="Ohkuma M."/>
        </authorList>
    </citation>
    <scope>NUCLEOTIDE SEQUENCE [LARGE SCALE GENOMIC DNA]</scope>
    <source>
        <strain evidence="1 2">JCM19232</strain>
    </source>
</reference>
<accession>A0A0B8PRF5</accession>
<name>A0A0B8PRF5_9VIBR</name>
<gene>
    <name evidence="1" type="ORF">JCM19232_4214</name>
</gene>
<dbReference type="Proteomes" id="UP000031670">
    <property type="component" value="Unassembled WGS sequence"/>
</dbReference>
<evidence type="ECO:0000313" key="1">
    <source>
        <dbReference type="EMBL" id="GAM65249.1"/>
    </source>
</evidence>
<sequence length="41" mass="4678">MNKTQLTDVIALQAYITKQQAHDETPSLKNLSVFSQFRVNV</sequence>
<comment type="caution">
    <text evidence="1">The sequence shown here is derived from an EMBL/GenBank/DDBJ whole genome shotgun (WGS) entry which is preliminary data.</text>
</comment>
<dbReference type="AlphaFoldDB" id="A0A0B8PRF5"/>
<evidence type="ECO:0000313" key="2">
    <source>
        <dbReference type="Proteomes" id="UP000031670"/>
    </source>
</evidence>
<dbReference type="EMBL" id="BBSA01000018">
    <property type="protein sequence ID" value="GAM65249.1"/>
    <property type="molecule type" value="Genomic_DNA"/>
</dbReference>
<organism evidence="1 2">
    <name type="scientific">Vibrio ishigakensis</name>
    <dbReference type="NCBI Taxonomy" id="1481914"/>
    <lineage>
        <taxon>Bacteria</taxon>
        <taxon>Pseudomonadati</taxon>
        <taxon>Pseudomonadota</taxon>
        <taxon>Gammaproteobacteria</taxon>
        <taxon>Vibrionales</taxon>
        <taxon>Vibrionaceae</taxon>
        <taxon>Vibrio</taxon>
    </lineage>
</organism>
<reference evidence="1 2" key="1">
    <citation type="submission" date="2015-01" db="EMBL/GenBank/DDBJ databases">
        <title>Vibrio sp. C5 JCM 19232 whole genome shotgun sequence.</title>
        <authorList>
            <person name="Sawabe T."/>
            <person name="Meirelles P."/>
            <person name="Feng G."/>
            <person name="Sayaka M."/>
            <person name="Hattori M."/>
            <person name="Ohkuma M."/>
        </authorList>
    </citation>
    <scope>NUCLEOTIDE SEQUENCE [LARGE SCALE GENOMIC DNA]</scope>
    <source>
        <strain evidence="1 2">JCM19232</strain>
    </source>
</reference>
<proteinExistence type="predicted"/>